<dbReference type="Pfam" id="PF14771">
    <property type="entry name" value="DUF4476"/>
    <property type="match status" value="1"/>
</dbReference>
<protein>
    <recommendedName>
        <fullName evidence="1">DUF4476 domain-containing protein</fullName>
    </recommendedName>
</protein>
<name>A0A814EWZ6_9BILA</name>
<organism evidence="3 5">
    <name type="scientific">Adineta steineri</name>
    <dbReference type="NCBI Taxonomy" id="433720"/>
    <lineage>
        <taxon>Eukaryota</taxon>
        <taxon>Metazoa</taxon>
        <taxon>Spiralia</taxon>
        <taxon>Gnathifera</taxon>
        <taxon>Rotifera</taxon>
        <taxon>Eurotatoria</taxon>
        <taxon>Bdelloidea</taxon>
        <taxon>Adinetida</taxon>
        <taxon>Adinetidae</taxon>
        <taxon>Adineta</taxon>
    </lineage>
</organism>
<gene>
    <name evidence="2" type="ORF">BJG266_LOCUS2055</name>
    <name evidence="3" type="ORF">QVE165_LOCUS13437</name>
    <name evidence="4" type="ORF">QVE165_LOCUS17940</name>
</gene>
<evidence type="ECO:0000313" key="3">
    <source>
        <dbReference type="EMBL" id="CAF0973026.1"/>
    </source>
</evidence>
<dbReference type="AlphaFoldDB" id="A0A814EWZ6"/>
<dbReference type="EMBL" id="CAJNOI010000005">
    <property type="protein sequence ID" value="CAF0744526.1"/>
    <property type="molecule type" value="Genomic_DNA"/>
</dbReference>
<dbReference type="Proteomes" id="UP000663877">
    <property type="component" value="Unassembled WGS sequence"/>
</dbReference>
<dbReference type="Proteomes" id="UP000663832">
    <property type="component" value="Unassembled WGS sequence"/>
</dbReference>
<reference evidence="3" key="1">
    <citation type="submission" date="2021-02" db="EMBL/GenBank/DDBJ databases">
        <authorList>
            <person name="Nowell W R."/>
        </authorList>
    </citation>
    <scope>NUCLEOTIDE SEQUENCE</scope>
</reference>
<keyword evidence="5" id="KW-1185">Reference proteome</keyword>
<sequence length="95" mass="10669">MNSYIFNNLINFSGKNGSIAEKLEIMKIAIGACGGITTSQLVQLMQFLPSDDDKLELAKTAYGYVRDPDSYYTNVGEAFSYDDTQAQLHAYIHRY</sequence>
<proteinExistence type="predicted"/>
<evidence type="ECO:0000313" key="4">
    <source>
        <dbReference type="EMBL" id="CAF1056998.1"/>
    </source>
</evidence>
<dbReference type="OrthoDB" id="9980120at2759"/>
<dbReference type="EMBL" id="CAJNOM010000069">
    <property type="protein sequence ID" value="CAF0973026.1"/>
    <property type="molecule type" value="Genomic_DNA"/>
</dbReference>
<accession>A0A814EWZ6</accession>
<evidence type="ECO:0000313" key="5">
    <source>
        <dbReference type="Proteomes" id="UP000663832"/>
    </source>
</evidence>
<dbReference type="EMBL" id="CAJNOM010000105">
    <property type="protein sequence ID" value="CAF1056998.1"/>
    <property type="molecule type" value="Genomic_DNA"/>
</dbReference>
<feature type="domain" description="DUF4476" evidence="1">
    <location>
        <begin position="20"/>
        <end position="91"/>
    </location>
</feature>
<evidence type="ECO:0000259" key="1">
    <source>
        <dbReference type="Pfam" id="PF14771"/>
    </source>
</evidence>
<comment type="caution">
    <text evidence="3">The sequence shown here is derived from an EMBL/GenBank/DDBJ whole genome shotgun (WGS) entry which is preliminary data.</text>
</comment>
<evidence type="ECO:0000313" key="2">
    <source>
        <dbReference type="EMBL" id="CAF0744526.1"/>
    </source>
</evidence>
<dbReference type="InterPro" id="IPR028011">
    <property type="entry name" value="DUF4476"/>
</dbReference>